<keyword evidence="2" id="KW-1133">Transmembrane helix</keyword>
<comment type="caution">
    <text evidence="3">The sequence shown here is derived from an EMBL/GenBank/DDBJ whole genome shotgun (WGS) entry which is preliminary data.</text>
</comment>
<dbReference type="EMBL" id="RJVO01000001">
    <property type="protein sequence ID" value="ROH93086.1"/>
    <property type="molecule type" value="Genomic_DNA"/>
</dbReference>
<feature type="compositionally biased region" description="Polar residues" evidence="1">
    <location>
        <begin position="1"/>
        <end position="10"/>
    </location>
</feature>
<feature type="transmembrane region" description="Helical" evidence="2">
    <location>
        <begin position="28"/>
        <end position="46"/>
    </location>
</feature>
<dbReference type="AlphaFoldDB" id="A0A3N0VK04"/>
<reference evidence="3 4" key="1">
    <citation type="submission" date="2018-10" db="EMBL/GenBank/DDBJ databases">
        <authorList>
            <person name="Chen W.-M."/>
        </authorList>
    </citation>
    <scope>NUCLEOTIDE SEQUENCE [LARGE SCALE GENOMIC DNA]</scope>
    <source>
        <strain evidence="3 4">THS-13</strain>
    </source>
</reference>
<dbReference type="Proteomes" id="UP000282106">
    <property type="component" value="Unassembled WGS sequence"/>
</dbReference>
<evidence type="ECO:0000256" key="2">
    <source>
        <dbReference type="SAM" id="Phobius"/>
    </source>
</evidence>
<sequence>MSQEQFSRTQPILLPGKNPPPSRSRRPLYWLAGAIVLAGLGASYWYSEYARGPQPHPESAQFRALAEPRLELIEGLQSYESELPLRQALEAAGYSVQRRELKRLPSPKYPPRQMVTLTVDGYQHLQVEGQLGLEFFNDRLMEVDFRPDDPAAYAPRLHRLLPGLVRGRTGHAELREGELRVWTNVDLAKSRVGGSLRTEALVLWQDLRLIRQRDDWDARFSQIPPPAPR</sequence>
<keyword evidence="2" id="KW-0472">Membrane</keyword>
<keyword evidence="2" id="KW-0812">Transmembrane</keyword>
<evidence type="ECO:0000313" key="4">
    <source>
        <dbReference type="Proteomes" id="UP000282106"/>
    </source>
</evidence>
<dbReference type="InParanoid" id="A0A3N0VK04"/>
<accession>A0A3N0VK04</accession>
<feature type="region of interest" description="Disordered" evidence="1">
    <location>
        <begin position="1"/>
        <end position="23"/>
    </location>
</feature>
<gene>
    <name evidence="3" type="ORF">ED208_00680</name>
</gene>
<evidence type="ECO:0000256" key="1">
    <source>
        <dbReference type="SAM" id="MobiDB-lite"/>
    </source>
</evidence>
<name>A0A3N0VK04_9GAMM</name>
<evidence type="ECO:0000313" key="3">
    <source>
        <dbReference type="EMBL" id="ROH93086.1"/>
    </source>
</evidence>
<protein>
    <submittedName>
        <fullName evidence="3">Uncharacterized protein</fullName>
    </submittedName>
</protein>
<organism evidence="3 4">
    <name type="scientific">Stagnimonas aquatica</name>
    <dbReference type="NCBI Taxonomy" id="2689987"/>
    <lineage>
        <taxon>Bacteria</taxon>
        <taxon>Pseudomonadati</taxon>
        <taxon>Pseudomonadota</taxon>
        <taxon>Gammaproteobacteria</taxon>
        <taxon>Nevskiales</taxon>
        <taxon>Nevskiaceae</taxon>
        <taxon>Stagnimonas</taxon>
    </lineage>
</organism>
<dbReference type="RefSeq" id="WP_123209938.1">
    <property type="nucleotide sequence ID" value="NZ_RJVO01000001.1"/>
</dbReference>
<proteinExistence type="predicted"/>
<keyword evidence="4" id="KW-1185">Reference proteome</keyword>